<dbReference type="InterPro" id="IPR011004">
    <property type="entry name" value="Trimer_LpxA-like_sf"/>
</dbReference>
<proteinExistence type="inferred from homology"/>
<name>A0ABU9T8S0_9HYPH</name>
<gene>
    <name evidence="2" type="ORF">WNY59_11690</name>
</gene>
<keyword evidence="2" id="KW-0808">Transferase</keyword>
<reference evidence="2 3" key="1">
    <citation type="submission" date="2024-03" db="EMBL/GenBank/DDBJ databases">
        <title>Community enrichment and isolation of bacterial strains for fucoidan degradation.</title>
        <authorList>
            <person name="Sichert A."/>
        </authorList>
    </citation>
    <scope>NUCLEOTIDE SEQUENCE [LARGE SCALE GENOMIC DNA]</scope>
    <source>
        <strain evidence="2 3">AS62</strain>
    </source>
</reference>
<dbReference type="InterPro" id="IPR001451">
    <property type="entry name" value="Hexapep"/>
</dbReference>
<dbReference type="InterPro" id="IPR050179">
    <property type="entry name" value="Trans_hexapeptide_repeat"/>
</dbReference>
<keyword evidence="3" id="KW-1185">Reference proteome</keyword>
<dbReference type="Pfam" id="PF00132">
    <property type="entry name" value="Hexapep"/>
    <property type="match status" value="1"/>
</dbReference>
<evidence type="ECO:0000313" key="2">
    <source>
        <dbReference type="EMBL" id="MEM5502250.1"/>
    </source>
</evidence>
<dbReference type="GO" id="GO:0016746">
    <property type="term" value="F:acyltransferase activity"/>
    <property type="evidence" value="ECO:0007669"/>
    <property type="project" value="UniProtKB-KW"/>
</dbReference>
<accession>A0ABU9T8S0</accession>
<keyword evidence="2" id="KW-0012">Acyltransferase</keyword>
<dbReference type="Pfam" id="PF14602">
    <property type="entry name" value="Hexapep_2"/>
    <property type="match status" value="1"/>
</dbReference>
<organism evidence="2 3">
    <name type="scientific">Ahrensia kielensis</name>
    <dbReference type="NCBI Taxonomy" id="76980"/>
    <lineage>
        <taxon>Bacteria</taxon>
        <taxon>Pseudomonadati</taxon>
        <taxon>Pseudomonadota</taxon>
        <taxon>Alphaproteobacteria</taxon>
        <taxon>Hyphomicrobiales</taxon>
        <taxon>Ahrensiaceae</taxon>
        <taxon>Ahrensia</taxon>
    </lineage>
</organism>
<dbReference type="EC" id="2.3.1.-" evidence="2"/>
<sequence length="192" mass="20367">MISPDARIHESAYVDEPNNIGAGTRVWHFSHVLADCDIGENCILGQNVMVGPDVTIGNGCKLQNNVAVYRGVTLEEDVFCGPSCVFTNVLTPRAHVERKTEFGPTLVKRGATIGANATIVCGNTIGAYSMIAAGAVVTKDVADFALVAGLPAKQIGWVSKAGERLTQDLICPRTGEKYEEYDGGLRLASGDL</sequence>
<evidence type="ECO:0000256" key="1">
    <source>
        <dbReference type="ARBA" id="ARBA00007274"/>
    </source>
</evidence>
<dbReference type="Gene3D" id="2.160.10.10">
    <property type="entry name" value="Hexapeptide repeat proteins"/>
    <property type="match status" value="1"/>
</dbReference>
<dbReference type="Proteomes" id="UP001477870">
    <property type="component" value="Unassembled WGS sequence"/>
</dbReference>
<dbReference type="PANTHER" id="PTHR43300">
    <property type="entry name" value="ACETYLTRANSFERASE"/>
    <property type="match status" value="1"/>
</dbReference>
<dbReference type="PANTHER" id="PTHR43300:SF4">
    <property type="entry name" value="ACYL-[ACYL-CARRIER-PROTEIN]--UDP-N-ACETYLGLUCOSAMINE O-ACYLTRANSFERASE"/>
    <property type="match status" value="1"/>
</dbReference>
<protein>
    <submittedName>
        <fullName evidence="2">Acyltransferase</fullName>
        <ecNumber evidence="2">2.3.1.-</ecNumber>
    </submittedName>
</protein>
<evidence type="ECO:0000313" key="3">
    <source>
        <dbReference type="Proteomes" id="UP001477870"/>
    </source>
</evidence>
<dbReference type="EMBL" id="JBBMQO010000006">
    <property type="protein sequence ID" value="MEM5502250.1"/>
    <property type="molecule type" value="Genomic_DNA"/>
</dbReference>
<dbReference type="RefSeq" id="WP_342848590.1">
    <property type="nucleotide sequence ID" value="NZ_JBBMQO010000006.1"/>
</dbReference>
<dbReference type="CDD" id="cd03358">
    <property type="entry name" value="LbH_WxcM_N_like"/>
    <property type="match status" value="1"/>
</dbReference>
<comment type="similarity">
    <text evidence="1">Belongs to the transferase hexapeptide repeat family.</text>
</comment>
<dbReference type="SUPFAM" id="SSF51161">
    <property type="entry name" value="Trimeric LpxA-like enzymes"/>
    <property type="match status" value="1"/>
</dbReference>
<comment type="caution">
    <text evidence="2">The sequence shown here is derived from an EMBL/GenBank/DDBJ whole genome shotgun (WGS) entry which is preliminary data.</text>
</comment>